<feature type="region of interest" description="Disordered" evidence="1">
    <location>
        <begin position="90"/>
        <end position="125"/>
    </location>
</feature>
<accession>A0ABV8F2E0</accession>
<keyword evidence="3" id="KW-1185">Reference proteome</keyword>
<proteinExistence type="predicted"/>
<protein>
    <submittedName>
        <fullName evidence="2">Uncharacterized protein</fullName>
    </submittedName>
</protein>
<sequence>MARFVAGARTVVRRVLALGGLVAAGWLLALVFGLLGAAPAIADTTAATETAHLDVLDPAAPGPAFQAGVFPTGGGGFSVSGDAEAMAGRGVDGLTSQSKPAFPTPASADHNSGANGFVPQGGGGSGLSWPGAGDVTRFVHDPRVTARRVPAARAFPPVVRTAADDPSISPD</sequence>
<comment type="caution">
    <text evidence="2">The sequence shown here is derived from an EMBL/GenBank/DDBJ whole genome shotgun (WGS) entry which is preliminary data.</text>
</comment>
<dbReference type="RefSeq" id="WP_352012743.1">
    <property type="nucleotide sequence ID" value="NZ_JBHSBC010000021.1"/>
</dbReference>
<evidence type="ECO:0000313" key="3">
    <source>
        <dbReference type="Proteomes" id="UP001595698"/>
    </source>
</evidence>
<organism evidence="2 3">
    <name type="scientific">Streptosporangium jomthongense</name>
    <dbReference type="NCBI Taxonomy" id="1193683"/>
    <lineage>
        <taxon>Bacteria</taxon>
        <taxon>Bacillati</taxon>
        <taxon>Actinomycetota</taxon>
        <taxon>Actinomycetes</taxon>
        <taxon>Streptosporangiales</taxon>
        <taxon>Streptosporangiaceae</taxon>
        <taxon>Streptosporangium</taxon>
    </lineage>
</organism>
<name>A0ABV8F2E0_9ACTN</name>
<gene>
    <name evidence="2" type="ORF">ACFOYY_21945</name>
</gene>
<reference evidence="3" key="1">
    <citation type="journal article" date="2019" name="Int. J. Syst. Evol. Microbiol.">
        <title>The Global Catalogue of Microorganisms (GCM) 10K type strain sequencing project: providing services to taxonomists for standard genome sequencing and annotation.</title>
        <authorList>
            <consortium name="The Broad Institute Genomics Platform"/>
            <consortium name="The Broad Institute Genome Sequencing Center for Infectious Disease"/>
            <person name="Wu L."/>
            <person name="Ma J."/>
        </authorList>
    </citation>
    <scope>NUCLEOTIDE SEQUENCE [LARGE SCALE GENOMIC DNA]</scope>
    <source>
        <strain evidence="3">TBRC 7912</strain>
    </source>
</reference>
<dbReference type="Proteomes" id="UP001595698">
    <property type="component" value="Unassembled WGS sequence"/>
</dbReference>
<evidence type="ECO:0000256" key="1">
    <source>
        <dbReference type="SAM" id="MobiDB-lite"/>
    </source>
</evidence>
<evidence type="ECO:0000313" key="2">
    <source>
        <dbReference type="EMBL" id="MFC3982817.1"/>
    </source>
</evidence>
<dbReference type="EMBL" id="JBHSBC010000021">
    <property type="protein sequence ID" value="MFC3982817.1"/>
    <property type="molecule type" value="Genomic_DNA"/>
</dbReference>